<dbReference type="EMBL" id="FMJD01000005">
    <property type="protein sequence ID" value="SCM74943.1"/>
    <property type="molecule type" value="Genomic_DNA"/>
</dbReference>
<evidence type="ECO:0000256" key="2">
    <source>
        <dbReference type="ARBA" id="ARBA00016013"/>
    </source>
</evidence>
<sequence>MQVNTTTSQYSASSSSSTSSAGSSLDYDAFLKLFMAEMKNQDPTAPTSSTEYIAQFATFSQVEQSMQTNTKLDGLLSSLALSQADGIIGRTLTTEDGSLSGKVTAVRIVNGGALADLDTGKSVVLGPGVIIT</sequence>
<evidence type="ECO:0000256" key="4">
    <source>
        <dbReference type="ARBA" id="ARBA00024746"/>
    </source>
</evidence>
<dbReference type="Pfam" id="PF03963">
    <property type="entry name" value="FlgD"/>
    <property type="match status" value="1"/>
</dbReference>
<accession>A0A212LBK2</accession>
<dbReference type="GO" id="GO:0044781">
    <property type="term" value="P:bacterial-type flagellum organization"/>
    <property type="evidence" value="ECO:0007669"/>
    <property type="project" value="UniProtKB-KW"/>
</dbReference>
<dbReference type="NCBIfam" id="NF004670">
    <property type="entry name" value="PRK06009.1"/>
    <property type="match status" value="1"/>
</dbReference>
<evidence type="ECO:0000256" key="1">
    <source>
        <dbReference type="ARBA" id="ARBA00010577"/>
    </source>
</evidence>
<organism evidence="6">
    <name type="scientific">uncultured Pleomorphomonas sp</name>
    <dbReference type="NCBI Taxonomy" id="442121"/>
    <lineage>
        <taxon>Bacteria</taxon>
        <taxon>Pseudomonadati</taxon>
        <taxon>Pseudomonadota</taxon>
        <taxon>Alphaproteobacteria</taxon>
        <taxon>Hyphomicrobiales</taxon>
        <taxon>Pleomorphomonadaceae</taxon>
        <taxon>Pleomorphomonas</taxon>
        <taxon>environmental samples</taxon>
    </lineage>
</organism>
<gene>
    <name evidence="6" type="ORF">KL86PLE_130411</name>
</gene>
<name>A0A212LBK2_9HYPH</name>
<reference evidence="6" key="1">
    <citation type="submission" date="2016-08" db="EMBL/GenBank/DDBJ databases">
        <authorList>
            <person name="Seilhamer J.J."/>
        </authorList>
    </citation>
    <scope>NUCLEOTIDE SEQUENCE</scope>
    <source>
        <strain evidence="6">86</strain>
    </source>
</reference>
<keyword evidence="3" id="KW-1005">Bacterial flagellum biogenesis</keyword>
<keyword evidence="6" id="KW-0282">Flagellum</keyword>
<evidence type="ECO:0000256" key="3">
    <source>
        <dbReference type="ARBA" id="ARBA00022795"/>
    </source>
</evidence>
<protein>
    <recommendedName>
        <fullName evidence="2">Basal-body rod modification protein FlgD</fullName>
    </recommendedName>
</protein>
<comment type="function">
    <text evidence="4">Required for flagellar hook formation. May act as a scaffolding protein.</text>
</comment>
<dbReference type="RefSeq" id="WP_288199869.1">
    <property type="nucleotide sequence ID" value="NZ_LT608334.1"/>
</dbReference>
<evidence type="ECO:0000313" key="6">
    <source>
        <dbReference type="EMBL" id="SCM74943.1"/>
    </source>
</evidence>
<keyword evidence="6" id="KW-0969">Cilium</keyword>
<feature type="region of interest" description="Disordered" evidence="5">
    <location>
        <begin position="1"/>
        <end position="23"/>
    </location>
</feature>
<dbReference type="InterPro" id="IPR005648">
    <property type="entry name" value="FlgD"/>
</dbReference>
<keyword evidence="6" id="KW-0966">Cell projection</keyword>
<proteinExistence type="inferred from homology"/>
<comment type="similarity">
    <text evidence="1">Belongs to the FlgD family.</text>
</comment>
<dbReference type="AlphaFoldDB" id="A0A212LBK2"/>
<evidence type="ECO:0000256" key="5">
    <source>
        <dbReference type="SAM" id="MobiDB-lite"/>
    </source>
</evidence>